<evidence type="ECO:0000256" key="1">
    <source>
        <dbReference type="ARBA" id="ARBA00000085"/>
    </source>
</evidence>
<evidence type="ECO:0000256" key="6">
    <source>
        <dbReference type="ARBA" id="ARBA00023136"/>
    </source>
</evidence>
<evidence type="ECO:0000256" key="2">
    <source>
        <dbReference type="ARBA" id="ARBA00012438"/>
    </source>
</evidence>
<dbReference type="InterPro" id="IPR000700">
    <property type="entry name" value="PAS-assoc_C"/>
</dbReference>
<evidence type="ECO:0000256" key="3">
    <source>
        <dbReference type="ARBA" id="ARBA00022553"/>
    </source>
</evidence>
<accession>A0A9E5JUZ4</accession>
<reference evidence="11" key="1">
    <citation type="submission" date="2020-03" db="EMBL/GenBank/DDBJ databases">
        <authorList>
            <person name="Guo F."/>
        </authorList>
    </citation>
    <scope>NUCLEOTIDE SEQUENCE</scope>
    <source>
        <strain evidence="11">JCM 30134</strain>
    </source>
</reference>
<dbReference type="InterPro" id="IPR050351">
    <property type="entry name" value="BphY/WalK/GraS-like"/>
</dbReference>
<dbReference type="InterPro" id="IPR003661">
    <property type="entry name" value="HisK_dim/P_dom"/>
</dbReference>
<dbReference type="GO" id="GO:0000156">
    <property type="term" value="F:phosphorelay response regulator activity"/>
    <property type="evidence" value="ECO:0007669"/>
    <property type="project" value="TreeGrafter"/>
</dbReference>
<dbReference type="EMBL" id="JAAONZ010000003">
    <property type="protein sequence ID" value="NHO65055.1"/>
    <property type="molecule type" value="Genomic_DNA"/>
</dbReference>
<keyword evidence="3" id="KW-0597">Phosphoprotein</keyword>
<dbReference type="Gene3D" id="1.10.287.130">
    <property type="match status" value="1"/>
</dbReference>
<dbReference type="CDD" id="cd00130">
    <property type="entry name" value="PAS"/>
    <property type="match status" value="1"/>
</dbReference>
<feature type="transmembrane region" description="Helical" evidence="7">
    <location>
        <begin position="92"/>
        <end position="112"/>
    </location>
</feature>
<dbReference type="SUPFAM" id="SSF47384">
    <property type="entry name" value="Homodimeric domain of signal transducing histidine kinase"/>
    <property type="match status" value="1"/>
</dbReference>
<evidence type="ECO:0000256" key="4">
    <source>
        <dbReference type="ARBA" id="ARBA00022679"/>
    </source>
</evidence>
<dbReference type="GO" id="GO:0016020">
    <property type="term" value="C:membrane"/>
    <property type="evidence" value="ECO:0007669"/>
    <property type="project" value="UniProtKB-SubCell"/>
</dbReference>
<protein>
    <recommendedName>
        <fullName evidence="2">histidine kinase</fullName>
        <ecNumber evidence="2">2.7.13.3</ecNumber>
    </recommendedName>
</protein>
<dbReference type="Pfam" id="PF00512">
    <property type="entry name" value="HisKA"/>
    <property type="match status" value="1"/>
</dbReference>
<comment type="caution">
    <text evidence="11">The sequence shown here is derived from an EMBL/GenBank/DDBJ whole genome shotgun (WGS) entry which is preliminary data.</text>
</comment>
<dbReference type="InterPro" id="IPR036097">
    <property type="entry name" value="HisK_dim/P_sf"/>
</dbReference>
<dbReference type="Gene3D" id="3.30.450.20">
    <property type="entry name" value="PAS domain"/>
    <property type="match status" value="1"/>
</dbReference>
<dbReference type="Proteomes" id="UP000787472">
    <property type="component" value="Unassembled WGS sequence"/>
</dbReference>
<name>A0A9E5JUZ4_9GAMM</name>
<gene>
    <name evidence="11" type="ORF">G8770_05810</name>
</gene>
<dbReference type="PROSITE" id="PS50112">
    <property type="entry name" value="PAS"/>
    <property type="match status" value="1"/>
</dbReference>
<keyword evidence="12" id="KW-1185">Reference proteome</keyword>
<dbReference type="Pfam" id="PF25487">
    <property type="entry name" value="ETR1_N"/>
    <property type="match status" value="1"/>
</dbReference>
<keyword evidence="7" id="KW-0812">Transmembrane</keyword>
<feature type="domain" description="PAC" evidence="10">
    <location>
        <begin position="230"/>
        <end position="281"/>
    </location>
</feature>
<keyword evidence="6 7" id="KW-0472">Membrane</keyword>
<dbReference type="RefSeq" id="WP_167183111.1">
    <property type="nucleotide sequence ID" value="NZ_JAAONZ010000003.1"/>
</dbReference>
<evidence type="ECO:0000259" key="9">
    <source>
        <dbReference type="PROSITE" id="PS50112"/>
    </source>
</evidence>
<proteinExistence type="predicted"/>
<feature type="domain" description="PAS" evidence="9">
    <location>
        <begin position="156"/>
        <end position="226"/>
    </location>
</feature>
<evidence type="ECO:0000259" key="10">
    <source>
        <dbReference type="PROSITE" id="PS50113"/>
    </source>
</evidence>
<evidence type="ECO:0000259" key="8">
    <source>
        <dbReference type="PROSITE" id="PS50109"/>
    </source>
</evidence>
<evidence type="ECO:0000256" key="7">
    <source>
        <dbReference type="SAM" id="Phobius"/>
    </source>
</evidence>
<sequence length="518" mass="57606">MAEFDTAIVWREWTPWGDAFLWHPGLVWVHTLADSIISLSYFVMSLLMLCVIRKRPDLEFRGVFLLFSLFVLCGAISHLLAAVTLWRDVAGLHGVAKVLAAGTAATAAFLLIKHVKGILRFPSLVTYREALRNASDEEFRRGLLEIQRREEKIQQLSQDLSSTFEQAAVGIAHVGMDGSWLKANTKLCEILGWRLEQLREKTLQQITYEEDLGPGAELIRVLAEKEQESYSMEARLLRGDGELIWVQVTASVASYQGKDSHYIVVIEDISDKKLVQQALADSNAALERFAYSASHDLQEPLRKISSFSDMLQQRLKDQDMGGEAHYELNRIGDAAGRMRAMVDSLLQLSRYSQGAPCCEPVQLSELVSLIRDDLLELFTETGADLVLKGDLCLSVDKAGFLHVLHNLMTNSVRYAKPEEPARIVIEAHAHKGTHVLTVSDNGRGFDNQYAQNIFEPFRRLVSRSTPGQGMGLAICHQIIKAHKGTISAQGTLNQGAVFTIVLPAFEPLVENAPEGVNG</sequence>
<dbReference type="InterPro" id="IPR013655">
    <property type="entry name" value="PAS_fold_3"/>
</dbReference>
<dbReference type="InterPro" id="IPR000014">
    <property type="entry name" value="PAS"/>
</dbReference>
<dbReference type="SUPFAM" id="SSF55785">
    <property type="entry name" value="PYP-like sensor domain (PAS domain)"/>
    <property type="match status" value="1"/>
</dbReference>
<dbReference type="NCBIfam" id="TIGR00229">
    <property type="entry name" value="sensory_box"/>
    <property type="match status" value="1"/>
</dbReference>
<dbReference type="EC" id="2.7.13.3" evidence="2"/>
<dbReference type="InterPro" id="IPR004358">
    <property type="entry name" value="Sig_transdc_His_kin-like_C"/>
</dbReference>
<dbReference type="GO" id="GO:0000155">
    <property type="term" value="F:phosphorelay sensor kinase activity"/>
    <property type="evidence" value="ECO:0007669"/>
    <property type="project" value="InterPro"/>
</dbReference>
<dbReference type="InterPro" id="IPR035965">
    <property type="entry name" value="PAS-like_dom_sf"/>
</dbReference>
<evidence type="ECO:0000313" key="11">
    <source>
        <dbReference type="EMBL" id="NHO65055.1"/>
    </source>
</evidence>
<dbReference type="AlphaFoldDB" id="A0A9E5JUZ4"/>
<dbReference type="InterPro" id="IPR001610">
    <property type="entry name" value="PAC"/>
</dbReference>
<dbReference type="SMART" id="SM00387">
    <property type="entry name" value="HATPase_c"/>
    <property type="match status" value="1"/>
</dbReference>
<dbReference type="GO" id="GO:0030295">
    <property type="term" value="F:protein kinase activator activity"/>
    <property type="evidence" value="ECO:0007669"/>
    <property type="project" value="TreeGrafter"/>
</dbReference>
<keyword evidence="7" id="KW-1133">Transmembrane helix</keyword>
<dbReference type="SMART" id="SM00091">
    <property type="entry name" value="PAS"/>
    <property type="match status" value="1"/>
</dbReference>
<dbReference type="InterPro" id="IPR058544">
    <property type="entry name" value="ETR1_N"/>
</dbReference>
<dbReference type="CDD" id="cd00075">
    <property type="entry name" value="HATPase"/>
    <property type="match status" value="1"/>
</dbReference>
<feature type="transmembrane region" description="Helical" evidence="7">
    <location>
        <begin position="27"/>
        <end position="51"/>
    </location>
</feature>
<dbReference type="CDD" id="cd00082">
    <property type="entry name" value="HisKA"/>
    <property type="match status" value="1"/>
</dbReference>
<dbReference type="PROSITE" id="PS50113">
    <property type="entry name" value="PAC"/>
    <property type="match status" value="1"/>
</dbReference>
<dbReference type="InterPro" id="IPR003594">
    <property type="entry name" value="HATPase_dom"/>
</dbReference>
<feature type="domain" description="Histidine kinase" evidence="8">
    <location>
        <begin position="292"/>
        <end position="506"/>
    </location>
</feature>
<keyword evidence="4" id="KW-0808">Transferase</keyword>
<evidence type="ECO:0000313" key="12">
    <source>
        <dbReference type="Proteomes" id="UP000787472"/>
    </source>
</evidence>
<dbReference type="Gene3D" id="3.30.565.10">
    <property type="entry name" value="Histidine kinase-like ATPase, C-terminal domain"/>
    <property type="match status" value="1"/>
</dbReference>
<dbReference type="PRINTS" id="PR00344">
    <property type="entry name" value="BCTRLSENSOR"/>
</dbReference>
<feature type="transmembrane region" description="Helical" evidence="7">
    <location>
        <begin position="63"/>
        <end position="86"/>
    </location>
</feature>
<evidence type="ECO:0000256" key="5">
    <source>
        <dbReference type="ARBA" id="ARBA00022777"/>
    </source>
</evidence>
<dbReference type="SMART" id="SM00086">
    <property type="entry name" value="PAC"/>
    <property type="match status" value="1"/>
</dbReference>
<dbReference type="SUPFAM" id="SSF55874">
    <property type="entry name" value="ATPase domain of HSP90 chaperone/DNA topoisomerase II/histidine kinase"/>
    <property type="match status" value="1"/>
</dbReference>
<dbReference type="SMART" id="SM00388">
    <property type="entry name" value="HisKA"/>
    <property type="match status" value="1"/>
</dbReference>
<dbReference type="Pfam" id="PF08447">
    <property type="entry name" value="PAS_3"/>
    <property type="match status" value="1"/>
</dbReference>
<dbReference type="Pfam" id="PF02518">
    <property type="entry name" value="HATPase_c"/>
    <property type="match status" value="1"/>
</dbReference>
<organism evidence="11 12">
    <name type="scientific">Pseudomaricurvus hydrocarbonicus</name>
    <dbReference type="NCBI Taxonomy" id="1470433"/>
    <lineage>
        <taxon>Bacteria</taxon>
        <taxon>Pseudomonadati</taxon>
        <taxon>Pseudomonadota</taxon>
        <taxon>Gammaproteobacteria</taxon>
        <taxon>Cellvibrionales</taxon>
        <taxon>Cellvibrionaceae</taxon>
        <taxon>Pseudomaricurvus</taxon>
    </lineage>
</organism>
<comment type="catalytic activity">
    <reaction evidence="1">
        <text>ATP + protein L-histidine = ADP + protein N-phospho-L-histidine.</text>
        <dbReference type="EC" id="2.7.13.3"/>
    </reaction>
</comment>
<dbReference type="PANTHER" id="PTHR42878">
    <property type="entry name" value="TWO-COMPONENT HISTIDINE KINASE"/>
    <property type="match status" value="1"/>
</dbReference>
<dbReference type="GO" id="GO:0007234">
    <property type="term" value="P:osmosensory signaling via phosphorelay pathway"/>
    <property type="evidence" value="ECO:0007669"/>
    <property type="project" value="TreeGrafter"/>
</dbReference>
<dbReference type="InterPro" id="IPR036890">
    <property type="entry name" value="HATPase_C_sf"/>
</dbReference>
<dbReference type="PANTHER" id="PTHR42878:SF15">
    <property type="entry name" value="BACTERIOPHYTOCHROME"/>
    <property type="match status" value="1"/>
</dbReference>
<keyword evidence="5" id="KW-0418">Kinase</keyword>
<dbReference type="InterPro" id="IPR005467">
    <property type="entry name" value="His_kinase_dom"/>
</dbReference>
<dbReference type="PROSITE" id="PS50109">
    <property type="entry name" value="HIS_KIN"/>
    <property type="match status" value="1"/>
</dbReference>